<dbReference type="EMBL" id="JAWDGP010004442">
    <property type="protein sequence ID" value="KAK3764402.1"/>
    <property type="molecule type" value="Genomic_DNA"/>
</dbReference>
<comment type="caution">
    <text evidence="1">The sequence shown here is derived from an EMBL/GenBank/DDBJ whole genome shotgun (WGS) entry which is preliminary data.</text>
</comment>
<reference evidence="1" key="1">
    <citation type="journal article" date="2023" name="G3 (Bethesda)">
        <title>A reference genome for the long-term kleptoplast-retaining sea slug Elysia crispata morphotype clarki.</title>
        <authorList>
            <person name="Eastman K.E."/>
            <person name="Pendleton A.L."/>
            <person name="Shaikh M.A."/>
            <person name="Suttiyut T."/>
            <person name="Ogas R."/>
            <person name="Tomko P."/>
            <person name="Gavelis G."/>
            <person name="Widhalm J.R."/>
            <person name="Wisecaver J.H."/>
        </authorList>
    </citation>
    <scope>NUCLEOTIDE SEQUENCE</scope>
    <source>
        <strain evidence="1">ECLA1</strain>
    </source>
</reference>
<organism evidence="1 2">
    <name type="scientific">Elysia crispata</name>
    <name type="common">lettuce slug</name>
    <dbReference type="NCBI Taxonomy" id="231223"/>
    <lineage>
        <taxon>Eukaryota</taxon>
        <taxon>Metazoa</taxon>
        <taxon>Spiralia</taxon>
        <taxon>Lophotrochozoa</taxon>
        <taxon>Mollusca</taxon>
        <taxon>Gastropoda</taxon>
        <taxon>Heterobranchia</taxon>
        <taxon>Euthyneura</taxon>
        <taxon>Panpulmonata</taxon>
        <taxon>Sacoglossa</taxon>
        <taxon>Placobranchoidea</taxon>
        <taxon>Plakobranchidae</taxon>
        <taxon>Elysia</taxon>
    </lineage>
</organism>
<proteinExistence type="predicted"/>
<sequence length="237" mass="26320">MCERSISSTVAGHSQQYHFSLRRAWQSCDEEAMNTLSKITRFRHEDIPLRVACDQPPSFWPEHPRGDSPSYCPDTRYQVLFTTQVSGLNIPGEIHHPVVQVPGTLPYPSFWPEHPRGDSPSYCPKYQVLFPTQVSGLNILGEIHHPIVPGTRYQVLFTTQVSGLNILGEIHHPIVPGTRYQVLFPTQVSGLNILGEIHHPIVPGTSKHHVKTVVDLVSFLLSVTGGGGEVLGTLPQD</sequence>
<dbReference type="AlphaFoldDB" id="A0AAE1DBJ3"/>
<evidence type="ECO:0000313" key="1">
    <source>
        <dbReference type="EMBL" id="KAK3764402.1"/>
    </source>
</evidence>
<gene>
    <name evidence="1" type="ORF">RRG08_039998</name>
</gene>
<keyword evidence="2" id="KW-1185">Reference proteome</keyword>
<accession>A0AAE1DBJ3</accession>
<evidence type="ECO:0000313" key="2">
    <source>
        <dbReference type="Proteomes" id="UP001283361"/>
    </source>
</evidence>
<name>A0AAE1DBJ3_9GAST</name>
<dbReference type="Proteomes" id="UP001283361">
    <property type="component" value="Unassembled WGS sequence"/>
</dbReference>
<protein>
    <submittedName>
        <fullName evidence="1">Uncharacterized protein</fullName>
    </submittedName>
</protein>